<reference evidence="1 2" key="1">
    <citation type="submission" date="2018-02" db="EMBL/GenBank/DDBJ databases">
        <title>Draft genome sequence of Ochrobactrum oryzae found in Brazil.</title>
        <authorList>
            <person name="Cerdeira L."/>
            <person name="Andrade F."/>
            <person name="Zacariotto T."/>
            <person name="Barbosa B."/>
            <person name="Santos S."/>
            <person name="Cassetari V."/>
            <person name="Lincopan N."/>
        </authorList>
    </citation>
    <scope>NUCLEOTIDE SEQUENCE [LARGE SCALE GENOMIC DNA]</scope>
    <source>
        <strain evidence="1 2">OA447</strain>
    </source>
</reference>
<dbReference type="RefSeq" id="WP_104756829.1">
    <property type="nucleotide sequence ID" value="NZ_PTRC01000031.1"/>
</dbReference>
<name>A0A2S7IWH3_9HYPH</name>
<evidence type="ECO:0000313" key="1">
    <source>
        <dbReference type="EMBL" id="PQA72306.1"/>
    </source>
</evidence>
<proteinExistence type="predicted"/>
<dbReference type="OrthoDB" id="8100871at2"/>
<protein>
    <submittedName>
        <fullName evidence="1">Uncharacterized protein</fullName>
    </submittedName>
</protein>
<dbReference type="AlphaFoldDB" id="A0A2S7IWH3"/>
<comment type="caution">
    <text evidence="1">The sequence shown here is derived from an EMBL/GenBank/DDBJ whole genome shotgun (WGS) entry which is preliminary data.</text>
</comment>
<dbReference type="EMBL" id="PTRC01000031">
    <property type="protein sequence ID" value="PQA72306.1"/>
    <property type="molecule type" value="Genomic_DNA"/>
</dbReference>
<gene>
    <name evidence="1" type="ORF">C3731_17115</name>
</gene>
<dbReference type="Proteomes" id="UP000238493">
    <property type="component" value="Unassembled WGS sequence"/>
</dbReference>
<accession>A0A2S7IWH3</accession>
<organism evidence="1 2">
    <name type="scientific">Brucella oryzae</name>
    <dbReference type="NCBI Taxonomy" id="335286"/>
    <lineage>
        <taxon>Bacteria</taxon>
        <taxon>Pseudomonadati</taxon>
        <taxon>Pseudomonadota</taxon>
        <taxon>Alphaproteobacteria</taxon>
        <taxon>Hyphomicrobiales</taxon>
        <taxon>Brucellaceae</taxon>
        <taxon>Brucella/Ochrobactrum group</taxon>
        <taxon>Brucella</taxon>
    </lineage>
</organism>
<evidence type="ECO:0000313" key="2">
    <source>
        <dbReference type="Proteomes" id="UP000238493"/>
    </source>
</evidence>
<sequence>MNNIVSLDEVRARRSGSQPVDDAFAQAWMLIFDALELVEDIPTARAQSAYDKLYEGLRILLSREKGARHG</sequence>
<keyword evidence="2" id="KW-1185">Reference proteome</keyword>